<sequence>MNTYSRPNSLEQSKLAAFLYQRSTPQKAPVEESQLGGEQNRAAAYIPPQKYDTDENLQLETYLQRAPSRGCFDFAKQHLGQHSKEDVLVVHEPPPPMLHGPLKDSTPSENGDVPTPYIITKGMQARLLTSNSVILVRKEICRGNIAQTFCATKRTNSHTMRQRANLQFRNSLLRPIDTVVAEDSEVSHRKSPHPGSVPNANRANYELPTLTRNVWRITGHHKQPWKNKRNLSHALVKLCKAADWHARKAQLCLISLQSDPDLPSDDPTPVSDLAKYPGPPSRPPPSQYVPPQPSIEEVRQTMQSLLDDAFALVAPSNSQLLPQRGLEQLEIHRGSSQQTIPQHHTGESARAVGNAVVRCVIVGASEDAARVELREQTNFHLLTRPSRNQVEYDCPFEYSECHKQDPAHWGALRSVRWLGFLPPPEMAPTESQQAETSYPARGGFPEDIPSVARPRPLGSTAGSSQIHQLAQVGIASRMGVQSTDLPSNRGGQQPALTPSWSSYYLQEEEAPWNVHQRDHSHSHGLQEYGVFPGNRGPGRQPAATSHLQPSICYPSGSAEELHPGHSSASLIKAIREELLRLSQKQVAMPSYHS</sequence>
<dbReference type="OrthoDB" id="10064192at2759"/>
<dbReference type="AlphaFoldDB" id="A0A8J1JAC3"/>
<feature type="region of interest" description="Disordered" evidence="1">
    <location>
        <begin position="183"/>
        <end position="202"/>
    </location>
</feature>
<proteinExistence type="predicted"/>
<organism evidence="2 3">
    <name type="scientific">Xenopus tropicalis</name>
    <name type="common">Western clawed frog</name>
    <name type="synonym">Silurana tropicalis</name>
    <dbReference type="NCBI Taxonomy" id="8364"/>
    <lineage>
        <taxon>Eukaryota</taxon>
        <taxon>Metazoa</taxon>
        <taxon>Chordata</taxon>
        <taxon>Craniata</taxon>
        <taxon>Vertebrata</taxon>
        <taxon>Euteleostomi</taxon>
        <taxon>Amphibia</taxon>
        <taxon>Batrachia</taxon>
        <taxon>Anura</taxon>
        <taxon>Pipoidea</taxon>
        <taxon>Pipidae</taxon>
        <taxon>Xenopodinae</taxon>
        <taxon>Xenopus</taxon>
        <taxon>Silurana</taxon>
    </lineage>
</organism>
<dbReference type="Pfam" id="PF12877">
    <property type="entry name" value="KIAA1549"/>
    <property type="match status" value="2"/>
</dbReference>
<reference evidence="3" key="1">
    <citation type="submission" date="2025-08" db="UniProtKB">
        <authorList>
            <consortium name="RefSeq"/>
        </authorList>
    </citation>
    <scope>IDENTIFICATION</scope>
    <source>
        <strain evidence="3">Nigerian</strain>
        <tissue evidence="3">Liver and blood</tissue>
    </source>
</reference>
<evidence type="ECO:0000313" key="3">
    <source>
        <dbReference type="RefSeq" id="XP_031753965.1"/>
    </source>
</evidence>
<dbReference type="Proteomes" id="UP000008143">
    <property type="component" value="Chromosome 3"/>
</dbReference>
<keyword evidence="2" id="KW-1185">Reference proteome</keyword>
<dbReference type="PANTHER" id="PTHR21590:SF4">
    <property type="entry name" value="UPF0606 PROTEIN KIAA1549"/>
    <property type="match status" value="1"/>
</dbReference>
<feature type="compositionally biased region" description="Low complexity" evidence="1">
    <location>
        <begin position="257"/>
        <end position="273"/>
    </location>
</feature>
<dbReference type="AGR" id="Xenbase:XB-GENE-29094919"/>
<feature type="compositionally biased region" description="Pro residues" evidence="1">
    <location>
        <begin position="277"/>
        <end position="292"/>
    </location>
</feature>
<evidence type="ECO:0000313" key="2">
    <source>
        <dbReference type="Proteomes" id="UP000008143"/>
    </source>
</evidence>
<name>A0A8J1JAC3_XENTR</name>
<evidence type="ECO:0000313" key="4">
    <source>
        <dbReference type="Xenbase" id="XB-GENE-29094919"/>
    </source>
</evidence>
<dbReference type="GeneID" id="116409447"/>
<dbReference type="PANTHER" id="PTHR21590">
    <property type="entry name" value="SEA DOMAIN-CONTAINING PROTEIN"/>
    <property type="match status" value="1"/>
</dbReference>
<feature type="region of interest" description="Disordered" evidence="1">
    <location>
        <begin position="257"/>
        <end position="292"/>
    </location>
</feature>
<accession>A0A8J1JAC3</accession>
<protein>
    <submittedName>
        <fullName evidence="3">LOW QUALITY PROTEIN: UPF0606 protein KIAA1549-like</fullName>
    </submittedName>
</protein>
<feature type="region of interest" description="Disordered" evidence="1">
    <location>
        <begin position="423"/>
        <end position="465"/>
    </location>
</feature>
<dbReference type="OMA" id="LSILYWK"/>
<gene>
    <name evidence="3 4" type="primary">LOC116409447</name>
</gene>
<feature type="region of interest" description="Disordered" evidence="1">
    <location>
        <begin position="532"/>
        <end position="559"/>
    </location>
</feature>
<dbReference type="Xenbase" id="XB-GENE-29094919">
    <property type="gene designation" value="LOC116409447"/>
</dbReference>
<dbReference type="RefSeq" id="XP_031753965.1">
    <property type="nucleotide sequence ID" value="XM_031898105.1"/>
</dbReference>
<dbReference type="KEGG" id="xtr:116409447"/>
<evidence type="ECO:0000256" key="1">
    <source>
        <dbReference type="SAM" id="MobiDB-lite"/>
    </source>
</evidence>
<dbReference type="InterPro" id="IPR024606">
    <property type="entry name" value="KIAA1549"/>
</dbReference>